<dbReference type="RefSeq" id="XP_073110876.1">
    <property type="nucleotide sequence ID" value="XM_073254775.1"/>
</dbReference>
<dbReference type="RefSeq" id="XP_073110878.1">
    <property type="nucleotide sequence ID" value="XM_073254777.1"/>
</dbReference>
<evidence type="ECO:0000313" key="3">
    <source>
        <dbReference type="RefSeq" id="XP_010915179.1"/>
    </source>
</evidence>
<keyword evidence="1" id="KW-1133">Transmembrane helix</keyword>
<dbReference type="RefSeq" id="XP_010915183.1">
    <property type="nucleotide sequence ID" value="XM_010916881.3"/>
</dbReference>
<keyword evidence="3" id="KW-0687">Ribonucleoprotein</keyword>
<dbReference type="GeneID" id="105040385"/>
<proteinExistence type="predicted"/>
<evidence type="ECO:0000256" key="1">
    <source>
        <dbReference type="SAM" id="Phobius"/>
    </source>
</evidence>
<dbReference type="RefSeq" id="XP_073110875.1">
    <property type="nucleotide sequence ID" value="XM_073254774.1"/>
</dbReference>
<feature type="transmembrane region" description="Helical" evidence="1">
    <location>
        <begin position="81"/>
        <end position="103"/>
    </location>
</feature>
<dbReference type="Proteomes" id="UP000504607">
    <property type="component" value="Chromosome 3"/>
</dbReference>
<dbReference type="GO" id="GO:0005840">
    <property type="term" value="C:ribosome"/>
    <property type="evidence" value="ECO:0007669"/>
    <property type="project" value="UniProtKB-KW"/>
</dbReference>
<evidence type="ECO:0000313" key="5">
    <source>
        <dbReference type="RefSeq" id="XP_029118986.1"/>
    </source>
</evidence>
<organism evidence="2 4">
    <name type="scientific">Elaeis guineensis var. tenera</name>
    <name type="common">Oil palm</name>
    <dbReference type="NCBI Taxonomy" id="51953"/>
    <lineage>
        <taxon>Eukaryota</taxon>
        <taxon>Viridiplantae</taxon>
        <taxon>Streptophyta</taxon>
        <taxon>Embryophyta</taxon>
        <taxon>Tracheophyta</taxon>
        <taxon>Spermatophyta</taxon>
        <taxon>Magnoliopsida</taxon>
        <taxon>Liliopsida</taxon>
        <taxon>Arecaceae</taxon>
        <taxon>Arecoideae</taxon>
        <taxon>Cocoseae</taxon>
        <taxon>Elaeidinae</taxon>
        <taxon>Elaeis</taxon>
    </lineage>
</organism>
<dbReference type="PANTHER" id="PTHR46666">
    <property type="entry name" value="60S RIBOSOMAL L18A-LIKE PROTEIN"/>
    <property type="match status" value="1"/>
</dbReference>
<accession>A0A6I9QVV8</accession>
<dbReference type="OrthoDB" id="1922941at2759"/>
<gene>
    <name evidence="3 4 5" type="primary">LOC105040385</name>
</gene>
<dbReference type="RefSeq" id="XP_010915179.1">
    <property type="nucleotide sequence ID" value="XM_010916877.3"/>
</dbReference>
<dbReference type="RefSeq" id="XP_029118986.1">
    <property type="nucleotide sequence ID" value="XM_029263153.1"/>
</dbReference>
<dbReference type="AlphaFoldDB" id="A0A6I9QVV8"/>
<keyword evidence="1" id="KW-0812">Transmembrane</keyword>
<evidence type="ECO:0000313" key="2">
    <source>
        <dbReference type="Proteomes" id="UP000504607"/>
    </source>
</evidence>
<dbReference type="RefSeq" id="XP_073110877.1">
    <property type="nucleotide sequence ID" value="XM_073254776.1"/>
</dbReference>
<protein>
    <submittedName>
        <fullName evidence="3 4">60S ribosomal protein L18a-like protein isoform X1</fullName>
    </submittedName>
</protein>
<keyword evidence="3" id="KW-0689">Ribosomal protein</keyword>
<sequence length="104" mass="11340">MDKVNAGPSYDCKDCGGKYILINDEEDPRLAMFDKPLPCCGCGIGWCSLLLGFVCPLIWYCAAILYLGSYYHRDPRERSGLAANAIAALVCTIVTLITLAAIFL</sequence>
<name>A0A6I9QVV8_ELAGV</name>
<dbReference type="KEGG" id="egu:105040385"/>
<dbReference type="PANTHER" id="PTHR46666:SF2">
    <property type="entry name" value="60S RIBOSOMAL L18A-LIKE PROTEIN"/>
    <property type="match status" value="1"/>
</dbReference>
<evidence type="ECO:0000313" key="4">
    <source>
        <dbReference type="RefSeq" id="XP_010915183.1"/>
    </source>
</evidence>
<keyword evidence="2" id="KW-1185">Reference proteome</keyword>
<feature type="transmembrane region" description="Helical" evidence="1">
    <location>
        <begin position="43"/>
        <end position="69"/>
    </location>
</feature>
<reference evidence="3 4" key="1">
    <citation type="submission" date="2025-04" db="UniProtKB">
        <authorList>
            <consortium name="RefSeq"/>
        </authorList>
    </citation>
    <scope>IDENTIFICATION</scope>
</reference>
<keyword evidence="1" id="KW-0472">Membrane</keyword>